<evidence type="ECO:0000256" key="11">
    <source>
        <dbReference type="ARBA" id="ARBA00022989"/>
    </source>
</evidence>
<dbReference type="Pfam" id="PF00423">
    <property type="entry name" value="HN"/>
    <property type="match status" value="1"/>
</dbReference>
<keyword evidence="19" id="KW-1185">Reference proteome</keyword>
<keyword evidence="5 17" id="KW-0812">Transmembrane</keyword>
<feature type="region of interest" description="Disordered" evidence="16">
    <location>
        <begin position="669"/>
        <end position="690"/>
    </location>
</feature>
<keyword evidence="13" id="KW-0325">Glycoprotein</keyword>
<evidence type="ECO:0000256" key="15">
    <source>
        <dbReference type="RuleBase" id="RU004216"/>
    </source>
</evidence>
<evidence type="ECO:0000313" key="19">
    <source>
        <dbReference type="Proteomes" id="UP000830720"/>
    </source>
</evidence>
<dbReference type="GO" id="GO:0046789">
    <property type="term" value="F:host cell surface receptor binding"/>
    <property type="evidence" value="ECO:0007669"/>
    <property type="project" value="InterPro"/>
</dbReference>
<evidence type="ECO:0000256" key="1">
    <source>
        <dbReference type="ARBA" id="ARBA00004208"/>
    </source>
</evidence>
<feature type="transmembrane region" description="Helical" evidence="17">
    <location>
        <begin position="51"/>
        <end position="72"/>
    </location>
</feature>
<keyword evidence="10" id="KW-0735">Signal-anchor</keyword>
<evidence type="ECO:0000256" key="8">
    <source>
        <dbReference type="ARBA" id="ARBA00022870"/>
    </source>
</evidence>
<keyword evidence="7" id="KW-0946">Virion</keyword>
<keyword evidence="9 15" id="KW-0261">Viral envelope protein</keyword>
<dbReference type="InterPro" id="IPR000665">
    <property type="entry name" value="Hemagglutn/HN"/>
</dbReference>
<protein>
    <submittedName>
        <fullName evidence="18">Glycoprotein</fullName>
    </submittedName>
</protein>
<evidence type="ECO:0000256" key="2">
    <source>
        <dbReference type="ARBA" id="ARBA00004597"/>
    </source>
</evidence>
<dbReference type="GO" id="GO:0019031">
    <property type="term" value="C:viral envelope"/>
    <property type="evidence" value="ECO:0007669"/>
    <property type="project" value="UniProtKB-KW"/>
</dbReference>
<keyword evidence="14" id="KW-1160">Virus entry into host cell</keyword>
<evidence type="ECO:0000256" key="10">
    <source>
        <dbReference type="ARBA" id="ARBA00022968"/>
    </source>
</evidence>
<keyword evidence="11 17" id="KW-1133">Transmembrane helix</keyword>
<evidence type="ECO:0000256" key="14">
    <source>
        <dbReference type="ARBA" id="ARBA00023296"/>
    </source>
</evidence>
<evidence type="ECO:0000256" key="6">
    <source>
        <dbReference type="ARBA" id="ARBA00022804"/>
    </source>
</evidence>
<dbReference type="EMBL" id="MW579602">
    <property type="protein sequence ID" value="QRN45790.1"/>
    <property type="molecule type" value="Viral_cRNA"/>
</dbReference>
<dbReference type="KEGG" id="vg:80539743"/>
<evidence type="ECO:0000256" key="3">
    <source>
        <dbReference type="ARBA" id="ARBA00022546"/>
    </source>
</evidence>
<evidence type="ECO:0000256" key="16">
    <source>
        <dbReference type="SAM" id="MobiDB-lite"/>
    </source>
</evidence>
<dbReference type="Proteomes" id="UP000830720">
    <property type="component" value="Segment"/>
</dbReference>
<dbReference type="Gene3D" id="2.120.10.10">
    <property type="match status" value="1"/>
</dbReference>
<organism evidence="18 19">
    <name type="scientific">Ruloma virus</name>
    <dbReference type="NCBI Taxonomy" id="2811341"/>
    <lineage>
        <taxon>Viruses</taxon>
        <taxon>Riboviria</taxon>
        <taxon>Orthornavirae</taxon>
        <taxon>Negarnaviricota</taxon>
        <taxon>Haploviricotina</taxon>
        <taxon>Monjiviricetes</taxon>
        <taxon>Mononegavirales</taxon>
        <taxon>Paramyxoviridae</taxon>
        <taxon>Orthoparamyxovirinae</taxon>
        <taxon>Jeilongvirus</taxon>
        <taxon>Jeilongvirus rungweense</taxon>
    </lineage>
</organism>
<dbReference type="InterPro" id="IPR036278">
    <property type="entry name" value="Sialidase_sf"/>
</dbReference>
<dbReference type="GO" id="GO:0019062">
    <property type="term" value="P:virion attachment to host cell"/>
    <property type="evidence" value="ECO:0007669"/>
    <property type="project" value="UniProtKB-KW"/>
</dbReference>
<evidence type="ECO:0000256" key="7">
    <source>
        <dbReference type="ARBA" id="ARBA00022844"/>
    </source>
</evidence>
<evidence type="ECO:0000256" key="4">
    <source>
        <dbReference type="ARBA" id="ARBA00022581"/>
    </source>
</evidence>
<keyword evidence="12 17" id="KW-0472">Membrane</keyword>
<reference evidence="18" key="1">
    <citation type="submission" date="2021-02" db="EMBL/GenBank/DDBJ databases">
        <authorList>
            <person name="Vanmechelen B."/>
            <person name="Meurs S."/>
            <person name="Bletsa M."/>
            <person name="Zisi Z."/>
            <person name="Lemey P."/>
            <person name="Maes P."/>
        </authorList>
    </citation>
    <scope>NUCLEOTIDE SEQUENCE</scope>
    <source>
        <strain evidence="18">TA502</strain>
    </source>
</reference>
<comment type="similarity">
    <text evidence="15">Belongs to the paramyxoviruses hemagglutinin-neuraminidase family.</text>
</comment>
<dbReference type="GeneID" id="80539743"/>
<evidence type="ECO:0000256" key="17">
    <source>
        <dbReference type="SAM" id="Phobius"/>
    </source>
</evidence>
<keyword evidence="3 15" id="KW-0348">Hemagglutinin</keyword>
<evidence type="ECO:0000256" key="13">
    <source>
        <dbReference type="ARBA" id="ARBA00023180"/>
    </source>
</evidence>
<evidence type="ECO:0000256" key="5">
    <source>
        <dbReference type="ARBA" id="ARBA00022692"/>
    </source>
</evidence>
<gene>
    <name evidence="18" type="primary">G</name>
</gene>
<dbReference type="GO" id="GO:0046718">
    <property type="term" value="P:symbiont entry into host cell"/>
    <property type="evidence" value="ECO:0007669"/>
    <property type="project" value="UniProtKB-KW"/>
</dbReference>
<dbReference type="GO" id="GO:0033644">
    <property type="term" value="C:host cell membrane"/>
    <property type="evidence" value="ECO:0007669"/>
    <property type="project" value="UniProtKB-SubCell"/>
</dbReference>
<keyword evidence="4" id="KW-0945">Host-virus interaction</keyword>
<accession>A0AAE7Q3C9</accession>
<proteinExistence type="inferred from homology"/>
<evidence type="ECO:0000256" key="9">
    <source>
        <dbReference type="ARBA" id="ARBA00022879"/>
    </source>
</evidence>
<keyword evidence="8" id="KW-1043">Host membrane</keyword>
<evidence type="ECO:0000313" key="18">
    <source>
        <dbReference type="EMBL" id="QRN45790.1"/>
    </source>
</evidence>
<dbReference type="SUPFAM" id="SSF50939">
    <property type="entry name" value="Sialidases"/>
    <property type="match status" value="1"/>
</dbReference>
<dbReference type="GO" id="GO:0055036">
    <property type="term" value="C:virion membrane"/>
    <property type="evidence" value="ECO:0007669"/>
    <property type="project" value="UniProtKB-SubCell"/>
</dbReference>
<name>A0AAE7Q3C9_9MONO</name>
<feature type="region of interest" description="Disordered" evidence="16">
    <location>
        <begin position="1"/>
        <end position="23"/>
    </location>
</feature>
<comment type="subcellular location">
    <subcellularLocation>
        <location evidence="2">Host membrane</location>
        <topology evidence="2">Single-pass type II membrane protein</topology>
    </subcellularLocation>
    <subcellularLocation>
        <location evidence="1">Virion membrane</location>
        <topology evidence="1">Single-pass type II membrane protein</topology>
    </subcellularLocation>
</comment>
<dbReference type="RefSeq" id="YP_010801061.1">
    <property type="nucleotide sequence ID" value="NC_076941.1"/>
</dbReference>
<sequence length="784" mass="87106">MDNSTNYYGTSTQKNDNSKQPISTISPHLGNTNSIKSRLIPQDITSILCSWFWGPMVTIILIVLISITLKILMDHETAQQSYSTLITAIRSEIISTKDLVFENISPKINLVNTMVSYTIPSLLNSLRGEILDELLRKQTPIFEYKNHTCPVVQHPAHSSFFKELDQDTITRCIDRGMQISLKGEFNLQEVPSFIPSQTTSRGCTRIPSFSLSPYIWAYTHNVVRLGCSDSGMSDQYLAIGVISEGGGKAPIFETLATWYTDDEINRKSCSVAAGITGAWMGCSIVTETEQNDVGNPGISSIFISYLDIYREKRSWIYTETQLPINGLFTYLTFAVGSGVVVGDKVYLPMYGSLTNDNNYDCFCYSPGCDTFNITKCNEGCRPTWLSNKLFVTVIMIFSNDPTVRPIPTFVILNPKSGWMGAETRLIHNYRHGITYIYTRSSTWHALPQIGRINLKDFSQVLWITYLGIGRPSLDPCPATQRCPRDCIGGVFSDIFPLGRYYEFGVTVYLDSDRNRERPTIALLNVARTIKKTLLTTATQRAAYSTTTCFIFKDEPWCLTVVELNPSAIGEYIPIPFTYTLPLICTSLSDTEGSVMTNNGGDIKVTIPSSSDVRGQTVTLRDLKLNWSNYKTKLPHVFYPQDYSSSGNDIFENDVMINPSAIITATQSTLRRADNPDSGIPGIQSESLVSQSRVQRNSDDAVYITPKPLTTPDQSISNTEDLSINNLTSTSQQINSDETVIKSKSLTISSTNDSIIQTSEVSVDTTVDRSNIKVMVNGTEGSGTS</sequence>
<evidence type="ECO:0000256" key="12">
    <source>
        <dbReference type="ARBA" id="ARBA00023136"/>
    </source>
</evidence>
<keyword evidence="6" id="KW-1161">Viral attachment to host cell</keyword>